<dbReference type="EC" id="2.7.13.3" evidence="2"/>
<protein>
    <recommendedName>
        <fullName evidence="2">histidine kinase</fullName>
        <ecNumber evidence="2">2.7.13.3</ecNumber>
    </recommendedName>
</protein>
<evidence type="ECO:0000256" key="5">
    <source>
        <dbReference type="ARBA" id="ARBA00022777"/>
    </source>
</evidence>
<dbReference type="SUPFAM" id="SSF55874">
    <property type="entry name" value="ATPase domain of HSP90 chaperone/DNA topoisomerase II/histidine kinase"/>
    <property type="match status" value="1"/>
</dbReference>
<comment type="caution">
    <text evidence="8">The sequence shown here is derived from an EMBL/GenBank/DDBJ whole genome shotgun (WGS) entry which is preliminary data.</text>
</comment>
<reference evidence="8 9" key="1">
    <citation type="submission" date="2017-08" db="EMBL/GenBank/DDBJ databases">
        <title>Infants hospitalized years apart are colonized by the same room-sourced microbial strains.</title>
        <authorList>
            <person name="Brooks B."/>
            <person name="Olm M.R."/>
            <person name="Firek B.A."/>
            <person name="Baker R."/>
            <person name="Thomas B.C."/>
            <person name="Morowitz M.J."/>
            <person name="Banfield J.F."/>
        </authorList>
    </citation>
    <scope>NUCLEOTIDE SEQUENCE [LARGE SCALE GENOMIC DNA]</scope>
    <source>
        <strain evidence="8">S2_018_000_R2_101</strain>
    </source>
</reference>
<dbReference type="Proteomes" id="UP000249066">
    <property type="component" value="Unassembled WGS sequence"/>
</dbReference>
<evidence type="ECO:0000256" key="6">
    <source>
        <dbReference type="ARBA" id="ARBA00023012"/>
    </source>
</evidence>
<evidence type="ECO:0000313" key="8">
    <source>
        <dbReference type="EMBL" id="PZO88118.1"/>
    </source>
</evidence>
<dbReference type="Gene3D" id="3.30.565.10">
    <property type="entry name" value="Histidine kinase-like ATPase, C-terminal domain"/>
    <property type="match status" value="1"/>
</dbReference>
<dbReference type="FunFam" id="3.30.565.10:FF:000006">
    <property type="entry name" value="Sensor histidine kinase WalK"/>
    <property type="match status" value="1"/>
</dbReference>
<name>A0A2W5C279_9SPHN</name>
<dbReference type="CDD" id="cd00082">
    <property type="entry name" value="HisKA"/>
    <property type="match status" value="1"/>
</dbReference>
<dbReference type="InterPro" id="IPR003594">
    <property type="entry name" value="HATPase_dom"/>
</dbReference>
<dbReference type="InterPro" id="IPR003661">
    <property type="entry name" value="HisK_dim/P_dom"/>
</dbReference>
<evidence type="ECO:0000256" key="3">
    <source>
        <dbReference type="ARBA" id="ARBA00022553"/>
    </source>
</evidence>
<gene>
    <name evidence="8" type="ORF">DI623_13300</name>
</gene>
<dbReference type="SMART" id="SM00387">
    <property type="entry name" value="HATPase_c"/>
    <property type="match status" value="1"/>
</dbReference>
<dbReference type="Pfam" id="PF02518">
    <property type="entry name" value="HATPase_c"/>
    <property type="match status" value="1"/>
</dbReference>
<keyword evidence="4" id="KW-0808">Transferase</keyword>
<organism evidence="8 9">
    <name type="scientific">Sphingomonas sanxanigenens</name>
    <dbReference type="NCBI Taxonomy" id="397260"/>
    <lineage>
        <taxon>Bacteria</taxon>
        <taxon>Pseudomonadati</taxon>
        <taxon>Pseudomonadota</taxon>
        <taxon>Alphaproteobacteria</taxon>
        <taxon>Sphingomonadales</taxon>
        <taxon>Sphingomonadaceae</taxon>
        <taxon>Sphingomonas</taxon>
    </lineage>
</organism>
<keyword evidence="6" id="KW-0902">Two-component regulatory system</keyword>
<dbReference type="AlphaFoldDB" id="A0A2W5C279"/>
<accession>A0A2W5C279</accession>
<dbReference type="PANTHER" id="PTHR43711:SF1">
    <property type="entry name" value="HISTIDINE KINASE 1"/>
    <property type="match status" value="1"/>
</dbReference>
<evidence type="ECO:0000256" key="1">
    <source>
        <dbReference type="ARBA" id="ARBA00000085"/>
    </source>
</evidence>
<dbReference type="PANTHER" id="PTHR43711">
    <property type="entry name" value="TWO-COMPONENT HISTIDINE KINASE"/>
    <property type="match status" value="1"/>
</dbReference>
<proteinExistence type="predicted"/>
<dbReference type="Pfam" id="PF00512">
    <property type="entry name" value="HisKA"/>
    <property type="match status" value="1"/>
</dbReference>
<evidence type="ECO:0000256" key="4">
    <source>
        <dbReference type="ARBA" id="ARBA00022679"/>
    </source>
</evidence>
<keyword evidence="5 8" id="KW-0418">Kinase</keyword>
<dbReference type="InterPro" id="IPR036890">
    <property type="entry name" value="HATPase_C_sf"/>
</dbReference>
<dbReference type="InterPro" id="IPR005467">
    <property type="entry name" value="His_kinase_dom"/>
</dbReference>
<dbReference type="GO" id="GO:0000155">
    <property type="term" value="F:phosphorelay sensor kinase activity"/>
    <property type="evidence" value="ECO:0007669"/>
    <property type="project" value="InterPro"/>
</dbReference>
<evidence type="ECO:0000259" key="7">
    <source>
        <dbReference type="PROSITE" id="PS50109"/>
    </source>
</evidence>
<dbReference type="SUPFAM" id="SSF47384">
    <property type="entry name" value="Homodimeric domain of signal transducing histidine kinase"/>
    <property type="match status" value="1"/>
</dbReference>
<dbReference type="InterPro" id="IPR004358">
    <property type="entry name" value="Sig_transdc_His_kin-like_C"/>
</dbReference>
<sequence length="447" mass="47418">MNRGDPVHARVDADGRLVEADAAFAALNAKAGGASGAPIAIASVAALVRLARRLGVVVSRAVVVPDGDRDLDLWVRARPDAEGVAIAIAGWSQKPAAQPAPASPAERQHDYMRSRADWLWETDAALNLILLQPEDTGVEIAALIGQPLTRLFSVREESDGAMPLLAALAAHRPFSGQPALLRPTGAQIRLAAVPLIDGNGQFAGYRGSALLDLDPPAPPAAAPVDDAFGERLDAALRTPLGRIVASAEGLSSRANGPLRRDYAEYAQDIASAGRHLLALVDDLVDLQAIERPDFRPISEPVDLAELARNASGLLNVRAAGRGIRIDAPPRDETLWAVGDYRRALQIMVNLIGNAVRHSPADAMIWVRCEQEGDRAVAIVADQGRGIDPADHERIFEKFVRVAPDEGSGSGLGLYIARRLARAMGGDIVVDSAPGQGARFHFSLPLED</sequence>
<dbReference type="InterPro" id="IPR036097">
    <property type="entry name" value="HisK_dim/P_sf"/>
</dbReference>
<dbReference type="Gene3D" id="1.10.287.130">
    <property type="match status" value="1"/>
</dbReference>
<keyword evidence="3" id="KW-0597">Phosphoprotein</keyword>
<dbReference type="PRINTS" id="PR00344">
    <property type="entry name" value="BCTRLSENSOR"/>
</dbReference>
<evidence type="ECO:0000313" key="9">
    <source>
        <dbReference type="Proteomes" id="UP000249066"/>
    </source>
</evidence>
<evidence type="ECO:0000256" key="2">
    <source>
        <dbReference type="ARBA" id="ARBA00012438"/>
    </source>
</evidence>
<dbReference type="EMBL" id="QFNN01000101">
    <property type="protein sequence ID" value="PZO88118.1"/>
    <property type="molecule type" value="Genomic_DNA"/>
</dbReference>
<dbReference type="PROSITE" id="PS50109">
    <property type="entry name" value="HIS_KIN"/>
    <property type="match status" value="1"/>
</dbReference>
<dbReference type="InterPro" id="IPR050736">
    <property type="entry name" value="Sensor_HK_Regulatory"/>
</dbReference>
<feature type="domain" description="Histidine kinase" evidence="7">
    <location>
        <begin position="231"/>
        <end position="447"/>
    </location>
</feature>
<comment type="catalytic activity">
    <reaction evidence="1">
        <text>ATP + protein L-histidine = ADP + protein N-phospho-L-histidine.</text>
        <dbReference type="EC" id="2.7.13.3"/>
    </reaction>
</comment>